<comment type="catalytic activity">
    <reaction evidence="1">
        <text>Hydrolysis of Pro-|-Xaa &gt;&gt; Ala-|-Xaa in oligopeptides.</text>
        <dbReference type="EC" id="3.4.21.26"/>
    </reaction>
</comment>
<evidence type="ECO:0000313" key="9">
    <source>
        <dbReference type="EMBL" id="MFC6097447.1"/>
    </source>
</evidence>
<evidence type="ECO:0000259" key="8">
    <source>
        <dbReference type="Pfam" id="PF02897"/>
    </source>
</evidence>
<evidence type="ECO:0000256" key="3">
    <source>
        <dbReference type="ARBA" id="ARBA00022670"/>
    </source>
</evidence>
<dbReference type="Gene3D" id="2.130.10.120">
    <property type="entry name" value="Prolyl oligopeptidase, N-terminal domain"/>
    <property type="match status" value="1"/>
</dbReference>
<reference evidence="10" key="1">
    <citation type="journal article" date="2019" name="Int. J. Syst. Evol. Microbiol.">
        <title>The Global Catalogue of Microorganisms (GCM) 10K type strain sequencing project: providing services to taxonomists for standard genome sequencing and annotation.</title>
        <authorList>
            <consortium name="The Broad Institute Genomics Platform"/>
            <consortium name="The Broad Institute Genome Sequencing Center for Infectious Disease"/>
            <person name="Wu L."/>
            <person name="Ma J."/>
        </authorList>
    </citation>
    <scope>NUCLEOTIDE SEQUENCE [LARGE SCALE GENOMIC DNA]</scope>
    <source>
        <strain evidence="10">CCUG 49679</strain>
    </source>
</reference>
<comment type="caution">
    <text evidence="9">The sequence shown here is derived from an EMBL/GenBank/DDBJ whole genome shotgun (WGS) entry which is preliminary data.</text>
</comment>
<keyword evidence="10" id="KW-1185">Reference proteome</keyword>
<feature type="signal peptide" evidence="6">
    <location>
        <begin position="1"/>
        <end position="18"/>
    </location>
</feature>
<dbReference type="Pfam" id="PF02897">
    <property type="entry name" value="Peptidase_S9_N"/>
    <property type="match status" value="1"/>
</dbReference>
<evidence type="ECO:0000259" key="7">
    <source>
        <dbReference type="Pfam" id="PF00326"/>
    </source>
</evidence>
<organism evidence="9 10">
    <name type="scientific">Flavobacterium qiangtangense</name>
    <dbReference type="NCBI Taxonomy" id="1442595"/>
    <lineage>
        <taxon>Bacteria</taxon>
        <taxon>Pseudomonadati</taxon>
        <taxon>Bacteroidota</taxon>
        <taxon>Flavobacteriia</taxon>
        <taxon>Flavobacteriales</taxon>
        <taxon>Flavobacteriaceae</taxon>
        <taxon>Flavobacterium</taxon>
    </lineage>
</organism>
<evidence type="ECO:0000256" key="6">
    <source>
        <dbReference type="SAM" id="SignalP"/>
    </source>
</evidence>
<evidence type="ECO:0000256" key="2">
    <source>
        <dbReference type="ARBA" id="ARBA00011897"/>
    </source>
</evidence>
<dbReference type="Gene3D" id="3.40.50.1820">
    <property type="entry name" value="alpha/beta hydrolase"/>
    <property type="match status" value="1"/>
</dbReference>
<keyword evidence="5" id="KW-0720">Serine protease</keyword>
<dbReference type="InterPro" id="IPR029058">
    <property type="entry name" value="AB_hydrolase_fold"/>
</dbReference>
<evidence type="ECO:0000256" key="4">
    <source>
        <dbReference type="ARBA" id="ARBA00022801"/>
    </source>
</evidence>
<gene>
    <name evidence="9" type="ORF">ACFPVY_12400</name>
</gene>
<dbReference type="EC" id="3.4.21.26" evidence="2"/>
<feature type="chain" id="PRO_5047501163" description="prolyl oligopeptidase" evidence="6">
    <location>
        <begin position="19"/>
        <end position="693"/>
    </location>
</feature>
<dbReference type="Pfam" id="PF00326">
    <property type="entry name" value="Peptidase_S9"/>
    <property type="match status" value="1"/>
</dbReference>
<protein>
    <recommendedName>
        <fullName evidence="2">prolyl oligopeptidase</fullName>
        <ecNumber evidence="2">3.4.21.26</ecNumber>
    </recommendedName>
</protein>
<dbReference type="PANTHER" id="PTHR42881:SF2">
    <property type="entry name" value="PROLYL ENDOPEPTIDASE"/>
    <property type="match status" value="1"/>
</dbReference>
<evidence type="ECO:0000256" key="5">
    <source>
        <dbReference type="ARBA" id="ARBA00022825"/>
    </source>
</evidence>
<dbReference type="PANTHER" id="PTHR42881">
    <property type="entry name" value="PROLYL ENDOPEPTIDASE"/>
    <property type="match status" value="1"/>
</dbReference>
<dbReference type="SUPFAM" id="SSF50993">
    <property type="entry name" value="Peptidase/esterase 'gauge' domain"/>
    <property type="match status" value="1"/>
</dbReference>
<sequence>MKKILLLLLFFTTVLVHSQNFPEAKKIPTTFKKHQFSYQDDYSWMEKVDYAETKSWVSAENVVTDLHMAEVRKNYSSFSKIKEYDFLSTYSIPSKKGKYFYASYRIDKNKPATLFFKKSLNETPIEIVSPYKIYNDNNVQLSGYYPSKTSSILAFSVTKDGSDMREIRFVNLDTRKNLEDKITNVRYSNVSWHKDEGVFYKKNINADRFAVDSTYQLYYHKIGNLQEEDKLVYDGSVSKSPFGFFTTDQKLFIIEAGDDEKPKKYLYTSLENDDYDLNSFCENLEPGFEFLDYSKGRIYFSKPSFDWGEIRSCDLNGKDEKTIVTQIYGNLLINSYFYKDYIVCKYRNLEKTYMLIYDYDGKYIRKFEAPYGMDFKVNYLDSETSNLFVTFYSYTISNHNYKLNILTGENNPYFNDFNKPKPTLFPFDYFETKVTTYKSRDNKDIPITIIYKKGLKLDGNNPTLLEAYGGFGVVSNPKYDTGILYFLEKGGVYAYAQIRGGGEKGKKWHNDGKGLKKMNTFNDFIDGGEYLIKENYTNSNKLAITGASQGGLLVGVAMTQRPELFKVAIPKFGIYDMAKFGEYSAGKFWKEEYGDIEKKDEFDTFMNYSPYHNIKENVNYPITMIVTSENDDRVPPLHSFKFAAKLQNRVAQKNPIFLKTLNNSGHSGKISTYQNYSEERASFFDFLLYHLNN</sequence>
<accession>A0ABW1PRL1</accession>
<dbReference type="EMBL" id="JBHSQB010000009">
    <property type="protein sequence ID" value="MFC6097447.1"/>
    <property type="molecule type" value="Genomic_DNA"/>
</dbReference>
<keyword evidence="4" id="KW-0378">Hydrolase</keyword>
<dbReference type="RefSeq" id="WP_379792409.1">
    <property type="nucleotide sequence ID" value="NZ_JBHSQB010000009.1"/>
</dbReference>
<feature type="domain" description="Peptidase S9A N-terminal" evidence="8">
    <location>
        <begin position="22"/>
        <end position="413"/>
    </location>
</feature>
<name>A0ABW1PRL1_9FLAO</name>
<proteinExistence type="predicted"/>
<dbReference type="InterPro" id="IPR001375">
    <property type="entry name" value="Peptidase_S9_cat"/>
</dbReference>
<dbReference type="InterPro" id="IPR051167">
    <property type="entry name" value="Prolyl_oligopep/macrocyclase"/>
</dbReference>
<dbReference type="Proteomes" id="UP001596287">
    <property type="component" value="Unassembled WGS sequence"/>
</dbReference>
<dbReference type="InterPro" id="IPR023302">
    <property type="entry name" value="Pept_S9A_N"/>
</dbReference>
<dbReference type="PRINTS" id="PR00862">
    <property type="entry name" value="PROLIGOPTASE"/>
</dbReference>
<evidence type="ECO:0000256" key="1">
    <source>
        <dbReference type="ARBA" id="ARBA00001070"/>
    </source>
</evidence>
<evidence type="ECO:0000313" key="10">
    <source>
        <dbReference type="Proteomes" id="UP001596287"/>
    </source>
</evidence>
<dbReference type="InterPro" id="IPR002470">
    <property type="entry name" value="Peptidase_S9A"/>
</dbReference>
<keyword evidence="6" id="KW-0732">Signal</keyword>
<feature type="domain" description="Peptidase S9 prolyl oligopeptidase catalytic" evidence="7">
    <location>
        <begin position="484"/>
        <end position="692"/>
    </location>
</feature>
<dbReference type="SUPFAM" id="SSF53474">
    <property type="entry name" value="alpha/beta-Hydrolases"/>
    <property type="match status" value="1"/>
</dbReference>
<keyword evidence="3" id="KW-0645">Protease</keyword>